<dbReference type="Gene3D" id="2.30.300.10">
    <property type="entry name" value="Baseplate protein-like domain - beta roll fold"/>
    <property type="match status" value="1"/>
</dbReference>
<protein>
    <recommendedName>
        <fullName evidence="5">Bacteriophage protein</fullName>
    </recommendedName>
</protein>
<sequence>MEQVPSTFQMELLCDGSNFPSILSNEPVQIYLKKKMIFSGMVEMKNIAISGNNAHSLVISGRGGLKKLVDGNPIYPGTSINNIQSLEDLCHEICGLYGIGVINKSQAQDKSAWNSVPYNIGDTGWSILDRYARYQGKLLYDNGYSALVIADVATQATTVLNERSPLTSYSYNEDITQRYANYEVIWQPFTTQSQTGLPPVFSATDPQAGIFANENRTLVTINSTSDQDGTLAQRFANWQANRNYGRSRSVSVTLQGFTDAGGQLWDVNQMAAINLPMINVVSDYMVTATVSYSYNAQSGSSTTMTLYPKEAFSFEPTTLYQSNPALQSLPSS</sequence>
<dbReference type="InterPro" id="IPR053981">
    <property type="entry name" value="Gp44/GpP-like_2nd"/>
</dbReference>
<evidence type="ECO:0008006" key="5">
    <source>
        <dbReference type="Google" id="ProtNLM"/>
    </source>
</evidence>
<name>A0ABQ6VQP4_9PROT</name>
<proteinExistence type="predicted"/>
<dbReference type="Pfam" id="PF21929">
    <property type="entry name" value="GpP_4th"/>
    <property type="match status" value="1"/>
</dbReference>
<keyword evidence="3" id="KW-0614">Plasmid</keyword>
<accession>A0ABQ6VQP4</accession>
<dbReference type="SUPFAM" id="SSF69279">
    <property type="entry name" value="Phage tail proteins"/>
    <property type="match status" value="2"/>
</dbReference>
<evidence type="ECO:0000259" key="1">
    <source>
        <dbReference type="Pfam" id="PF21929"/>
    </source>
</evidence>
<dbReference type="Pfam" id="PF22255">
    <property type="entry name" value="Gp44-like_2nd"/>
    <property type="match status" value="1"/>
</dbReference>
<dbReference type="InterPro" id="IPR053982">
    <property type="entry name" value="Gp44/GpP-like_C"/>
</dbReference>
<evidence type="ECO:0000313" key="4">
    <source>
        <dbReference type="Proteomes" id="UP000427842"/>
    </source>
</evidence>
<keyword evidence="4" id="KW-1185">Reference proteome</keyword>
<dbReference type="EMBL" id="QYAZ01000004">
    <property type="protein sequence ID" value="KAB8122201.1"/>
    <property type="molecule type" value="Genomic_DNA"/>
</dbReference>
<dbReference type="Gene3D" id="3.55.50.10">
    <property type="entry name" value="Baseplate protein-like domains"/>
    <property type="match status" value="1"/>
</dbReference>
<dbReference type="Proteomes" id="UP000427842">
    <property type="component" value="Unassembled WGS sequence"/>
</dbReference>
<reference evidence="3 4" key="1">
    <citation type="submission" date="2018-09" db="EMBL/GenBank/DDBJ databases">
        <title>Genome sequence and characterization of the bcs clusters for the production of nanocellulose from the low pH resistant strain Komagataeibacter medellinensis ID13488.</title>
        <authorList>
            <person name="Hernandez-Arriaga A.M."/>
            <person name="Del Cerro C."/>
            <person name="Urbina L."/>
            <person name="Eceiza A."/>
            <person name="Retegi A."/>
            <person name="Prieto M.A."/>
        </authorList>
    </citation>
    <scope>NUCLEOTIDE SEQUENCE [LARGE SCALE GENOMIC DNA]</scope>
    <source>
        <strain evidence="3 4">ID13488</strain>
        <plasmid evidence="3">pKM01</plasmid>
    </source>
</reference>
<gene>
    <name evidence="3" type="ORF">D3W54_15950</name>
</gene>
<evidence type="ECO:0000313" key="3">
    <source>
        <dbReference type="EMBL" id="KAB8122201.1"/>
    </source>
</evidence>
<comment type="caution">
    <text evidence="3">The sequence shown here is derived from an EMBL/GenBank/DDBJ whole genome shotgun (WGS) entry which is preliminary data.</text>
</comment>
<geneLocation type="plasmid" evidence="3">
    <name>pKM01</name>
</geneLocation>
<feature type="domain" description="Baseplate hub protein gp44/GpP-like second" evidence="2">
    <location>
        <begin position="67"/>
        <end position="150"/>
    </location>
</feature>
<dbReference type="InterPro" id="IPR023399">
    <property type="entry name" value="Baseplate-like_2-layer_sand"/>
</dbReference>
<dbReference type="Gene3D" id="3.30.1920.10">
    <property type="entry name" value="Baseplate protein-like domains - 2 layer sandwich fold"/>
    <property type="match status" value="1"/>
</dbReference>
<organism evidence="3 4">
    <name type="scientific">Komagataeibacter medellinensis</name>
    <dbReference type="NCBI Taxonomy" id="1177712"/>
    <lineage>
        <taxon>Bacteria</taxon>
        <taxon>Pseudomonadati</taxon>
        <taxon>Pseudomonadota</taxon>
        <taxon>Alphaproteobacteria</taxon>
        <taxon>Acetobacterales</taxon>
        <taxon>Acetobacteraceae</taxon>
        <taxon>Komagataeibacter</taxon>
    </lineage>
</organism>
<feature type="domain" description="Baseplate hub protein gp44/GpP-like C-terminal" evidence="1">
    <location>
        <begin position="232"/>
        <end position="315"/>
    </location>
</feature>
<evidence type="ECO:0000259" key="2">
    <source>
        <dbReference type="Pfam" id="PF22255"/>
    </source>
</evidence>